<keyword evidence="3 7" id="KW-0081">Bacteriolytic enzyme</keyword>
<dbReference type="EC" id="3.2.1.17" evidence="7"/>
<evidence type="ECO:0000313" key="8">
    <source>
        <dbReference type="EMBL" id="QBQ99263.1"/>
    </source>
</evidence>
<dbReference type="GO" id="GO:0009253">
    <property type="term" value="P:peptidoglycan catabolic process"/>
    <property type="evidence" value="ECO:0007669"/>
    <property type="project" value="InterPro"/>
</dbReference>
<dbReference type="EMBL" id="CP038149">
    <property type="protein sequence ID" value="QBQ99263.1"/>
    <property type="molecule type" value="Genomic_DNA"/>
</dbReference>
<dbReference type="Proteomes" id="UP000295727">
    <property type="component" value="Chromosome 2"/>
</dbReference>
<protein>
    <recommendedName>
        <fullName evidence="7">Lysozyme</fullName>
        <ecNumber evidence="7">3.2.1.17</ecNumber>
    </recommendedName>
</protein>
<dbReference type="CDD" id="cd00737">
    <property type="entry name" value="lyz_endolysin_autolysin"/>
    <property type="match status" value="1"/>
</dbReference>
<name>A0A4P7CYW0_9BURK</name>
<sequence>MLSDLFAAILALFRRAPAPAPVIRDNKIIGPVSGGIQFGKSPTLPGSTPVVAPLVPVPVTAPAPGAKPEVAAPHGPTWIDLCRPMTEHFERCVLIAYPDPASELGVAIQARGQWEHVLNGMAIPQDLLHLDGAPWTCGYGCTGADIVYGTVWTPAHADSQLTIRLNQAADAVDRRVKVEITPAQKGALADFVFNEGEENFATSMLLRLLNASDFVGAAAQFARWDLAKGKVMPGLVTRRAANKQLFTTGAWQP</sequence>
<dbReference type="Pfam" id="PF00959">
    <property type="entry name" value="Phage_lysozyme"/>
    <property type="match status" value="1"/>
</dbReference>
<dbReference type="InterPro" id="IPR033907">
    <property type="entry name" value="Endolysin_autolysin"/>
</dbReference>
<dbReference type="InterPro" id="IPR023347">
    <property type="entry name" value="Lysozyme_dom_sf"/>
</dbReference>
<dbReference type="PANTHER" id="PTHR38107:SF3">
    <property type="entry name" value="LYSOZYME RRRD-RELATED"/>
    <property type="match status" value="1"/>
</dbReference>
<keyword evidence="6 7" id="KW-0326">Glycosidase</keyword>
<dbReference type="GO" id="GO:0016998">
    <property type="term" value="P:cell wall macromolecule catabolic process"/>
    <property type="evidence" value="ECO:0007669"/>
    <property type="project" value="InterPro"/>
</dbReference>
<dbReference type="SUPFAM" id="SSF53955">
    <property type="entry name" value="Lysozyme-like"/>
    <property type="match status" value="1"/>
</dbReference>
<comment type="catalytic activity">
    <reaction evidence="1 7">
        <text>Hydrolysis of (1-&gt;4)-beta-linkages between N-acetylmuramic acid and N-acetyl-D-glucosamine residues in a peptidoglycan and between N-acetyl-D-glucosamine residues in chitodextrins.</text>
        <dbReference type="EC" id="3.2.1.17"/>
    </reaction>
</comment>
<keyword evidence="4 7" id="KW-0378">Hydrolase</keyword>
<dbReference type="RefSeq" id="WP_134751857.1">
    <property type="nucleotide sequence ID" value="NZ_CP038149.1"/>
</dbReference>
<dbReference type="InterPro" id="IPR023346">
    <property type="entry name" value="Lysozyme-like_dom_sf"/>
</dbReference>
<evidence type="ECO:0000313" key="9">
    <source>
        <dbReference type="Proteomes" id="UP000295727"/>
    </source>
</evidence>
<keyword evidence="9" id="KW-1185">Reference proteome</keyword>
<dbReference type="AlphaFoldDB" id="A0A4P7CYW0"/>
<comment type="similarity">
    <text evidence="7">Belongs to the glycosyl hydrolase 24 family.</text>
</comment>
<dbReference type="OrthoDB" id="5327667at2"/>
<evidence type="ECO:0000256" key="2">
    <source>
        <dbReference type="ARBA" id="ARBA00022529"/>
    </source>
</evidence>
<dbReference type="KEGG" id="ppai:E1956_18845"/>
<keyword evidence="5" id="KW-1035">Host cytoplasm</keyword>
<keyword evidence="2 7" id="KW-0929">Antimicrobial</keyword>
<evidence type="ECO:0000256" key="4">
    <source>
        <dbReference type="ARBA" id="ARBA00022801"/>
    </source>
</evidence>
<dbReference type="GO" id="GO:0042742">
    <property type="term" value="P:defense response to bacterium"/>
    <property type="evidence" value="ECO:0007669"/>
    <property type="project" value="UniProtKB-KW"/>
</dbReference>
<organism evidence="8 9">
    <name type="scientific">Paraburkholderia pallida</name>
    <dbReference type="NCBI Taxonomy" id="2547399"/>
    <lineage>
        <taxon>Bacteria</taxon>
        <taxon>Pseudomonadati</taxon>
        <taxon>Pseudomonadota</taxon>
        <taxon>Betaproteobacteria</taxon>
        <taxon>Burkholderiales</taxon>
        <taxon>Burkholderiaceae</taxon>
        <taxon>Paraburkholderia</taxon>
    </lineage>
</organism>
<dbReference type="InterPro" id="IPR034690">
    <property type="entry name" value="Endolysin_T4_type"/>
</dbReference>
<evidence type="ECO:0000256" key="5">
    <source>
        <dbReference type="ARBA" id="ARBA00023200"/>
    </source>
</evidence>
<dbReference type="InterPro" id="IPR051018">
    <property type="entry name" value="Bacteriophage_GH24"/>
</dbReference>
<gene>
    <name evidence="8" type="ORF">E1956_18845</name>
</gene>
<evidence type="ECO:0000256" key="6">
    <source>
        <dbReference type="ARBA" id="ARBA00023295"/>
    </source>
</evidence>
<evidence type="ECO:0000256" key="7">
    <source>
        <dbReference type="RuleBase" id="RU003788"/>
    </source>
</evidence>
<dbReference type="GO" id="GO:0003796">
    <property type="term" value="F:lysozyme activity"/>
    <property type="evidence" value="ECO:0007669"/>
    <property type="project" value="UniProtKB-EC"/>
</dbReference>
<evidence type="ECO:0000256" key="3">
    <source>
        <dbReference type="ARBA" id="ARBA00022638"/>
    </source>
</evidence>
<proteinExistence type="inferred from homology"/>
<reference evidence="8 9" key="1">
    <citation type="submission" date="2019-03" db="EMBL/GenBank/DDBJ databases">
        <title>Paraburkholderia sp. 7MH5, isolated from subtropical forest soil.</title>
        <authorList>
            <person name="Gao Z.-H."/>
            <person name="Qiu L.-H."/>
        </authorList>
    </citation>
    <scope>NUCLEOTIDE SEQUENCE [LARGE SCALE GENOMIC DNA]</scope>
    <source>
        <strain evidence="8 9">7MH5</strain>
    </source>
</reference>
<dbReference type="HAMAP" id="MF_04110">
    <property type="entry name" value="ENDOLYSIN_T4"/>
    <property type="match status" value="1"/>
</dbReference>
<dbReference type="Gene3D" id="1.10.530.40">
    <property type="match status" value="1"/>
</dbReference>
<dbReference type="PANTHER" id="PTHR38107">
    <property type="match status" value="1"/>
</dbReference>
<evidence type="ECO:0000256" key="1">
    <source>
        <dbReference type="ARBA" id="ARBA00000632"/>
    </source>
</evidence>
<dbReference type="GO" id="GO:0031640">
    <property type="term" value="P:killing of cells of another organism"/>
    <property type="evidence" value="ECO:0007669"/>
    <property type="project" value="UniProtKB-KW"/>
</dbReference>
<dbReference type="InterPro" id="IPR002196">
    <property type="entry name" value="Glyco_hydro_24"/>
</dbReference>
<accession>A0A4P7CYW0</accession>